<dbReference type="KEGG" id="bthg:MS2017_2084"/>
<gene>
    <name evidence="3" type="ORF">MS2017_2084</name>
</gene>
<organism evidence="3 4">
    <name type="scientific">Bathymodiolus thermophilus thioautotrophic gill symbiont</name>
    <dbReference type="NCBI Taxonomy" id="2360"/>
    <lineage>
        <taxon>Bacteria</taxon>
        <taxon>Pseudomonadati</taxon>
        <taxon>Pseudomonadota</taxon>
        <taxon>Gammaproteobacteria</taxon>
        <taxon>sulfur-oxidizing symbionts</taxon>
    </lineage>
</organism>
<name>A0A3G3IPT0_9GAMM</name>
<keyword evidence="2" id="KW-1133">Transmembrane helix</keyword>
<protein>
    <submittedName>
        <fullName evidence="3">Uncharacterized protein</fullName>
    </submittedName>
</protein>
<feature type="transmembrane region" description="Helical" evidence="2">
    <location>
        <begin position="89"/>
        <end position="108"/>
    </location>
</feature>
<proteinExistence type="predicted"/>
<evidence type="ECO:0000313" key="3">
    <source>
        <dbReference type="EMBL" id="AYQ57738.1"/>
    </source>
</evidence>
<dbReference type="RefSeq" id="WP_122952137.1">
    <property type="nucleotide sequence ID" value="NZ_CP024634.1"/>
</dbReference>
<keyword evidence="2" id="KW-0812">Transmembrane</keyword>
<dbReference type="EMBL" id="CP024634">
    <property type="protein sequence ID" value="AYQ57738.1"/>
    <property type="molecule type" value="Genomic_DNA"/>
</dbReference>
<evidence type="ECO:0000313" key="4">
    <source>
        <dbReference type="Proteomes" id="UP000278334"/>
    </source>
</evidence>
<evidence type="ECO:0000256" key="2">
    <source>
        <dbReference type="SAM" id="Phobius"/>
    </source>
</evidence>
<evidence type="ECO:0000256" key="1">
    <source>
        <dbReference type="SAM" id="MobiDB-lite"/>
    </source>
</evidence>
<dbReference type="AlphaFoldDB" id="A0A3G3IPT0"/>
<reference evidence="3 4" key="1">
    <citation type="submission" date="2017-11" db="EMBL/GenBank/DDBJ databases">
        <title>Genome sequence of the bacterial symbiont EPR9N from a vent mussel Bathymodiolus thermophilus.</title>
        <authorList>
            <person name="Won Y.-J."/>
        </authorList>
    </citation>
    <scope>NUCLEOTIDE SEQUENCE [LARGE SCALE GENOMIC DNA]</scope>
    <source>
        <strain evidence="3 4">EPR9N</strain>
    </source>
</reference>
<feature type="transmembrane region" description="Helical" evidence="2">
    <location>
        <begin position="61"/>
        <end position="77"/>
    </location>
</feature>
<feature type="region of interest" description="Disordered" evidence="1">
    <location>
        <begin position="18"/>
        <end position="43"/>
    </location>
</feature>
<feature type="compositionally biased region" description="Polar residues" evidence="1">
    <location>
        <begin position="18"/>
        <end position="35"/>
    </location>
</feature>
<keyword evidence="2" id="KW-0472">Membrane</keyword>
<dbReference type="Proteomes" id="UP000278334">
    <property type="component" value="Chromosome"/>
</dbReference>
<accession>A0A3G3IPT0</accession>
<sequence length="117" mass="13679">MVDYYKLIQERIEKSQNIEPQSEAQGSEQDLSESLSSKKERQELKHKNNKHELAVEIYKKLFWAICVYILLVFFLLTGNEHYFQLKGSVLIALLSTTTANILGVFYIASKWLYETNE</sequence>